<sequence>MRPVYRARLGQAWQAEGIEVERWLEAASPACDVPGDDRVDELDPVACEADGFDQLWRWEMDTSRRHLLAALPFASGLLGEWLLAWRYDATPGSAARHAADAGGSQVGWSDVQRVHDAHRAFTQMDHQFGAGLVRPAVTDFMNSTLAPLMRGRYSEDVGRALMSAAARVSRTAGWMAFDLGAHGQAQQHLGQALKLAKQAGDDLTSAWILAALAQQACDLEHGRWAIRLASAANEAGQRSHASPRVRALLQLRQARACAVATDPEQPNPSARQQVRNLLAEAADTYTATMHDNDPPWIAAFGPAELAAEAGYCWQRIGEHQLAADHAEQALAGFASGYLRSIQFNQVHAANARLDMGDLDAALAHARPAVLAAKDLTSARARAHVRDFATHLTARHRDHPQAREFADYLRAELGN</sequence>
<dbReference type="EMBL" id="BAAAQX010000053">
    <property type="protein sequence ID" value="GAA2215711.1"/>
    <property type="molecule type" value="Genomic_DNA"/>
</dbReference>
<keyword evidence="2" id="KW-1185">Reference proteome</keyword>
<comment type="caution">
    <text evidence="1">The sequence shown here is derived from an EMBL/GenBank/DDBJ whole genome shotgun (WGS) entry which is preliminary data.</text>
</comment>
<dbReference type="InterPro" id="IPR011990">
    <property type="entry name" value="TPR-like_helical_dom_sf"/>
</dbReference>
<evidence type="ECO:0008006" key="3">
    <source>
        <dbReference type="Google" id="ProtNLM"/>
    </source>
</evidence>
<evidence type="ECO:0000313" key="1">
    <source>
        <dbReference type="EMBL" id="GAA2215711.1"/>
    </source>
</evidence>
<organism evidence="1 2">
    <name type="scientific">Nonomuraea monospora</name>
    <dbReference type="NCBI Taxonomy" id="568818"/>
    <lineage>
        <taxon>Bacteria</taxon>
        <taxon>Bacillati</taxon>
        <taxon>Actinomycetota</taxon>
        <taxon>Actinomycetes</taxon>
        <taxon>Streptosporangiales</taxon>
        <taxon>Streptosporangiaceae</taxon>
        <taxon>Nonomuraea</taxon>
    </lineage>
</organism>
<reference evidence="1 2" key="1">
    <citation type="journal article" date="2019" name="Int. J. Syst. Evol. Microbiol.">
        <title>The Global Catalogue of Microorganisms (GCM) 10K type strain sequencing project: providing services to taxonomists for standard genome sequencing and annotation.</title>
        <authorList>
            <consortium name="The Broad Institute Genomics Platform"/>
            <consortium name="The Broad Institute Genome Sequencing Center for Infectious Disease"/>
            <person name="Wu L."/>
            <person name="Ma J."/>
        </authorList>
    </citation>
    <scope>NUCLEOTIDE SEQUENCE [LARGE SCALE GENOMIC DNA]</scope>
    <source>
        <strain evidence="1 2">JCM 16114</strain>
    </source>
</reference>
<evidence type="ECO:0000313" key="2">
    <source>
        <dbReference type="Proteomes" id="UP001499843"/>
    </source>
</evidence>
<gene>
    <name evidence="1" type="ORF">GCM10009850_111790</name>
</gene>
<dbReference type="Proteomes" id="UP001499843">
    <property type="component" value="Unassembled WGS sequence"/>
</dbReference>
<accession>A0ABN3D1Q4</accession>
<name>A0ABN3D1Q4_9ACTN</name>
<dbReference type="Gene3D" id="1.25.40.10">
    <property type="entry name" value="Tetratricopeptide repeat domain"/>
    <property type="match status" value="1"/>
</dbReference>
<protein>
    <recommendedName>
        <fullName evidence="3">Transcriptional regulator</fullName>
    </recommendedName>
</protein>
<proteinExistence type="predicted"/>